<dbReference type="PANTHER" id="PTHR33886">
    <property type="entry name" value="UNSATURATED RHAMNOGALACTURONAN HYDROLASE (EUROFUNG)"/>
    <property type="match status" value="1"/>
</dbReference>
<dbReference type="InterPro" id="IPR052043">
    <property type="entry name" value="PolySaccharide_Degr_Enz"/>
</dbReference>
<gene>
    <name evidence="2" type="ORF">ACFSYS_11120</name>
</gene>
<evidence type="ECO:0000313" key="2">
    <source>
        <dbReference type="EMBL" id="MFD2833841.1"/>
    </source>
</evidence>
<dbReference type="Gene3D" id="1.50.10.10">
    <property type="match status" value="1"/>
</dbReference>
<comment type="caution">
    <text evidence="2">The sequence shown here is derived from an EMBL/GenBank/DDBJ whole genome shotgun (WGS) entry which is preliminary data.</text>
</comment>
<dbReference type="InterPro" id="IPR008928">
    <property type="entry name" value="6-hairpin_glycosidase_sf"/>
</dbReference>
<protein>
    <submittedName>
        <fullName evidence="2">Glycoside hydrolase family 105 protein</fullName>
    </submittedName>
</protein>
<dbReference type="RefSeq" id="WP_251739311.1">
    <property type="nucleotide sequence ID" value="NZ_JBHUOJ010000026.1"/>
</dbReference>
<keyword evidence="1 2" id="KW-0378">Hydrolase</keyword>
<dbReference type="PANTHER" id="PTHR33886:SF8">
    <property type="entry name" value="UNSATURATED RHAMNOGALACTURONAN HYDROLASE (EUROFUNG)"/>
    <property type="match status" value="1"/>
</dbReference>
<keyword evidence="3" id="KW-1185">Reference proteome</keyword>
<dbReference type="InterPro" id="IPR010905">
    <property type="entry name" value="Glyco_hydro_88"/>
</dbReference>
<dbReference type="EMBL" id="JBHUOJ010000026">
    <property type="protein sequence ID" value="MFD2833841.1"/>
    <property type="molecule type" value="Genomic_DNA"/>
</dbReference>
<dbReference type="PROSITE" id="PS51257">
    <property type="entry name" value="PROKAR_LIPOPROTEIN"/>
    <property type="match status" value="1"/>
</dbReference>
<dbReference type="Pfam" id="PF07470">
    <property type="entry name" value="Glyco_hydro_88"/>
    <property type="match status" value="1"/>
</dbReference>
<dbReference type="GO" id="GO:0016787">
    <property type="term" value="F:hydrolase activity"/>
    <property type="evidence" value="ECO:0007669"/>
    <property type="project" value="UniProtKB-KW"/>
</dbReference>
<evidence type="ECO:0000256" key="1">
    <source>
        <dbReference type="ARBA" id="ARBA00022801"/>
    </source>
</evidence>
<sequence length="368" mass="42619">MRKFTALYLSILGMLLFQSCKTTKSIEKTETEVKMLKALEWQEANPIQAQSPTDWTNGAYYTGVAKAHQSTGNREFLTALIDMGQRNNWQPWERYYHADDLVITYPYLYLVTIGVKEVDLKPTEKIIEEHLYKPHAWKEGEREMEKILWWWCDALFMAPPALTLYAELEDNQKYLDEMHKYYMETYNLLYDKEEHLFARDNRFLWKGEDSDKKEENGKKIFWSRGNGWVLGGLALILENMPKNYEHRPFYVNLYKEMAAKIKEIQPASGLWHTSLLSPESYDHGEVSGSGFFTFALAWGINNGLLDKAEYSPVVNKTWKGLQAAQQESGKVGWVQNIGAEPKPATKDSWQNYGTGAFLLAGSEMLKLK</sequence>
<evidence type="ECO:0000313" key="3">
    <source>
        <dbReference type="Proteomes" id="UP001597438"/>
    </source>
</evidence>
<dbReference type="InterPro" id="IPR012341">
    <property type="entry name" value="6hp_glycosidase-like_sf"/>
</dbReference>
<reference evidence="3" key="1">
    <citation type="journal article" date="2019" name="Int. J. Syst. Evol. Microbiol.">
        <title>The Global Catalogue of Microorganisms (GCM) 10K type strain sequencing project: providing services to taxonomists for standard genome sequencing and annotation.</title>
        <authorList>
            <consortium name="The Broad Institute Genomics Platform"/>
            <consortium name="The Broad Institute Genome Sequencing Center for Infectious Disease"/>
            <person name="Wu L."/>
            <person name="Ma J."/>
        </authorList>
    </citation>
    <scope>NUCLEOTIDE SEQUENCE [LARGE SCALE GENOMIC DNA]</scope>
    <source>
        <strain evidence="3">KCTC 52925</strain>
    </source>
</reference>
<dbReference type="Proteomes" id="UP001597438">
    <property type="component" value="Unassembled WGS sequence"/>
</dbReference>
<accession>A0ABW5X402</accession>
<name>A0ABW5X402_9FLAO</name>
<dbReference type="SUPFAM" id="SSF48208">
    <property type="entry name" value="Six-hairpin glycosidases"/>
    <property type="match status" value="1"/>
</dbReference>
<organism evidence="2 3">
    <name type="scientific">Christiangramia antarctica</name>
    <dbReference type="NCBI Taxonomy" id="2058158"/>
    <lineage>
        <taxon>Bacteria</taxon>
        <taxon>Pseudomonadati</taxon>
        <taxon>Bacteroidota</taxon>
        <taxon>Flavobacteriia</taxon>
        <taxon>Flavobacteriales</taxon>
        <taxon>Flavobacteriaceae</taxon>
        <taxon>Christiangramia</taxon>
    </lineage>
</organism>
<proteinExistence type="predicted"/>